<dbReference type="InterPro" id="IPR011053">
    <property type="entry name" value="Single_hybrid_motif"/>
</dbReference>
<dbReference type="EMBL" id="NSGR01000010">
    <property type="protein sequence ID" value="PCH10578.1"/>
    <property type="molecule type" value="Genomic_DNA"/>
</dbReference>
<dbReference type="InterPro" id="IPR004167">
    <property type="entry name" value="PSBD"/>
</dbReference>
<keyword evidence="5 6" id="KW-0012">Acyltransferase</keyword>
<protein>
    <recommendedName>
        <fullName evidence="6">Dihydrolipoamide acetyltransferase component of pyruvate dehydrogenase complex</fullName>
        <ecNumber evidence="6">2.3.1.-</ecNumber>
    </recommendedName>
</protein>
<keyword evidence="4 6" id="KW-0450">Lipoyl</keyword>
<dbReference type="PANTHER" id="PTHR43178">
    <property type="entry name" value="DIHYDROLIPOAMIDE ACETYLTRANSFERASE COMPONENT OF PYRUVATE DEHYDROGENASE COMPLEX"/>
    <property type="match status" value="1"/>
</dbReference>
<accession>A0A854W597</accession>
<name>A0A854W597_9STRE</name>
<dbReference type="Proteomes" id="UP000217465">
    <property type="component" value="Unassembled WGS sequence"/>
</dbReference>
<comment type="cofactor">
    <cofactor evidence="1 6">
        <name>(R)-lipoate</name>
        <dbReference type="ChEBI" id="CHEBI:83088"/>
    </cofactor>
</comment>
<keyword evidence="10" id="KW-0670">Pyruvate</keyword>
<dbReference type="InterPro" id="IPR000089">
    <property type="entry name" value="Biotin_lipoyl"/>
</dbReference>
<dbReference type="Pfam" id="PF02817">
    <property type="entry name" value="E3_binding"/>
    <property type="match status" value="1"/>
</dbReference>
<dbReference type="GO" id="GO:0031405">
    <property type="term" value="F:lipoic acid binding"/>
    <property type="evidence" value="ECO:0007669"/>
    <property type="project" value="TreeGrafter"/>
</dbReference>
<evidence type="ECO:0000313" key="11">
    <source>
        <dbReference type="Proteomes" id="UP000217465"/>
    </source>
</evidence>
<keyword evidence="3 6" id="KW-0808">Transferase</keyword>
<feature type="domain" description="Peripheral subunit-binding (PSBD)" evidence="9">
    <location>
        <begin position="128"/>
        <end position="165"/>
    </location>
</feature>
<gene>
    <name evidence="10" type="primary">pdhC_2</name>
    <name evidence="10" type="ORF">A9Y57_01867</name>
</gene>
<organism evidence="10 11">
    <name type="scientific">Streptococcus parauberis</name>
    <dbReference type="NCBI Taxonomy" id="1348"/>
    <lineage>
        <taxon>Bacteria</taxon>
        <taxon>Bacillati</taxon>
        <taxon>Bacillota</taxon>
        <taxon>Bacilli</taxon>
        <taxon>Lactobacillales</taxon>
        <taxon>Streptococcaceae</taxon>
        <taxon>Streptococcus</taxon>
    </lineage>
</organism>
<feature type="compositionally biased region" description="Basic and acidic residues" evidence="7">
    <location>
        <begin position="91"/>
        <end position="100"/>
    </location>
</feature>
<proteinExistence type="inferred from homology"/>
<dbReference type="SUPFAM" id="SSF47005">
    <property type="entry name" value="Peripheral subunit-binding domain of 2-oxo acid dehydrogenase complex"/>
    <property type="match status" value="1"/>
</dbReference>
<dbReference type="GO" id="GO:0005737">
    <property type="term" value="C:cytoplasm"/>
    <property type="evidence" value="ECO:0007669"/>
    <property type="project" value="TreeGrafter"/>
</dbReference>
<dbReference type="InterPro" id="IPR023213">
    <property type="entry name" value="CAT-like_dom_sf"/>
</dbReference>
<dbReference type="CDD" id="cd06849">
    <property type="entry name" value="lipoyl_domain"/>
    <property type="match status" value="1"/>
</dbReference>
<evidence type="ECO:0000256" key="4">
    <source>
        <dbReference type="ARBA" id="ARBA00022823"/>
    </source>
</evidence>
<dbReference type="InterPro" id="IPR001078">
    <property type="entry name" value="2-oxoacid_DH_actylTfrase"/>
</dbReference>
<dbReference type="RefSeq" id="WP_096633881.1">
    <property type="nucleotide sequence ID" value="NZ_NSGR01000010.1"/>
</dbReference>
<evidence type="ECO:0000256" key="1">
    <source>
        <dbReference type="ARBA" id="ARBA00001938"/>
    </source>
</evidence>
<evidence type="ECO:0000256" key="2">
    <source>
        <dbReference type="ARBA" id="ARBA00007317"/>
    </source>
</evidence>
<dbReference type="SUPFAM" id="SSF52777">
    <property type="entry name" value="CoA-dependent acyltransferases"/>
    <property type="match status" value="1"/>
</dbReference>
<feature type="region of interest" description="Disordered" evidence="7">
    <location>
        <begin position="80"/>
        <end position="117"/>
    </location>
</feature>
<comment type="similarity">
    <text evidence="2 6">Belongs to the 2-oxoacid dehydrogenase family.</text>
</comment>
<evidence type="ECO:0000256" key="7">
    <source>
        <dbReference type="SAM" id="MobiDB-lite"/>
    </source>
</evidence>
<evidence type="ECO:0000259" key="8">
    <source>
        <dbReference type="PROSITE" id="PS50968"/>
    </source>
</evidence>
<dbReference type="Gene3D" id="3.30.559.10">
    <property type="entry name" value="Chloramphenicol acetyltransferase-like domain"/>
    <property type="match status" value="1"/>
</dbReference>
<dbReference type="PANTHER" id="PTHR43178:SF5">
    <property type="entry name" value="LIPOAMIDE ACYLTRANSFERASE COMPONENT OF BRANCHED-CHAIN ALPHA-KETO ACID DEHYDROGENASE COMPLEX, MITOCHONDRIAL"/>
    <property type="match status" value="1"/>
</dbReference>
<dbReference type="EC" id="2.3.1.-" evidence="6"/>
<evidence type="ECO:0000256" key="3">
    <source>
        <dbReference type="ARBA" id="ARBA00022679"/>
    </source>
</evidence>
<dbReference type="InterPro" id="IPR036625">
    <property type="entry name" value="E3-bd_dom_sf"/>
</dbReference>
<dbReference type="Gene3D" id="2.40.50.100">
    <property type="match status" value="1"/>
</dbReference>
<sequence>MAKEVVMPKLGLTMTEGVINNWLVKEGDTVSAGQTILEISSEKLTSDVESPESGTVLKILYKEGDTVKCKEAIALIGQEGEEVSAQSSSEVSEKEQDQEKNQTNALETATQNQIKATTESVSDDKRIFITPLAKKIAKEKGYRIEEILGTGGNGRITRRDVDNFKPSEEVSQMPVLEDSVPNHSSMGAGLEGMRKTIAKRMMTSLQNAAQLSLHRKADITALLAFREEIKGRLKMPLENGELGITTLLTKAVTKSLREHPNINVWYAKGQLISNEEIHIGMATSLDDGLVVPVIKNADKMTLSELGQSIKDLSNQARKGTLPSDLYSGSTFSITNLGSAGIEYFTPILNSPEVAILGVGQTQKQLDLDEEGQLMQKSYLPLSLTFDHQVVDGAPAAEFLATIIDYLEDPYQLLF</sequence>
<evidence type="ECO:0000313" key="10">
    <source>
        <dbReference type="EMBL" id="PCH10578.1"/>
    </source>
</evidence>
<feature type="compositionally biased region" description="Polar residues" evidence="7">
    <location>
        <begin position="101"/>
        <end position="117"/>
    </location>
</feature>
<dbReference type="Gene3D" id="4.10.320.10">
    <property type="entry name" value="E3-binding domain"/>
    <property type="match status" value="1"/>
</dbReference>
<evidence type="ECO:0000256" key="6">
    <source>
        <dbReference type="RuleBase" id="RU003423"/>
    </source>
</evidence>
<dbReference type="SUPFAM" id="SSF51230">
    <property type="entry name" value="Single hybrid motif"/>
    <property type="match status" value="1"/>
</dbReference>
<dbReference type="PROSITE" id="PS51826">
    <property type="entry name" value="PSBD"/>
    <property type="match status" value="1"/>
</dbReference>
<dbReference type="Pfam" id="PF00364">
    <property type="entry name" value="Biotin_lipoyl"/>
    <property type="match status" value="1"/>
</dbReference>
<evidence type="ECO:0000256" key="5">
    <source>
        <dbReference type="ARBA" id="ARBA00023315"/>
    </source>
</evidence>
<dbReference type="InterPro" id="IPR050743">
    <property type="entry name" value="2-oxoacid_DH_E2_comp"/>
</dbReference>
<dbReference type="GO" id="GO:0016407">
    <property type="term" value="F:acetyltransferase activity"/>
    <property type="evidence" value="ECO:0007669"/>
    <property type="project" value="TreeGrafter"/>
</dbReference>
<reference evidence="10 11" key="1">
    <citation type="submission" date="2016-06" db="EMBL/GenBank/DDBJ databases">
        <authorList>
            <person name="Haines A.N."/>
            <person name="Council K.R."/>
        </authorList>
    </citation>
    <scope>NUCLEOTIDE SEQUENCE [LARGE SCALE GENOMIC DNA]</scope>
    <source>
        <strain evidence="10 11">SP158-29</strain>
    </source>
</reference>
<comment type="caution">
    <text evidence="10">The sequence shown here is derived from an EMBL/GenBank/DDBJ whole genome shotgun (WGS) entry which is preliminary data.</text>
</comment>
<dbReference type="PROSITE" id="PS50968">
    <property type="entry name" value="BIOTINYL_LIPOYL"/>
    <property type="match status" value="1"/>
</dbReference>
<feature type="domain" description="Lipoyl-binding" evidence="8">
    <location>
        <begin position="2"/>
        <end position="77"/>
    </location>
</feature>
<dbReference type="AlphaFoldDB" id="A0A854W597"/>
<dbReference type="Pfam" id="PF00198">
    <property type="entry name" value="2-oxoacid_dh"/>
    <property type="match status" value="1"/>
</dbReference>
<evidence type="ECO:0000259" key="9">
    <source>
        <dbReference type="PROSITE" id="PS51826"/>
    </source>
</evidence>